<evidence type="ECO:0000313" key="4">
    <source>
        <dbReference type="EMBL" id="GFH63441.1"/>
    </source>
</evidence>
<dbReference type="Gene3D" id="3.40.50.360">
    <property type="match status" value="1"/>
</dbReference>
<keyword evidence="2" id="KW-1133">Transmembrane helix</keyword>
<protein>
    <submittedName>
        <fullName evidence="4">Flavodoxin</fullName>
    </submittedName>
</protein>
<evidence type="ECO:0000259" key="3">
    <source>
        <dbReference type="PROSITE" id="PS50902"/>
    </source>
</evidence>
<name>A0A6L2R7A4_9BACT</name>
<dbReference type="InterPro" id="IPR001226">
    <property type="entry name" value="Flavodoxin_CS"/>
</dbReference>
<feature type="transmembrane region" description="Helical" evidence="2">
    <location>
        <begin position="38"/>
        <end position="58"/>
    </location>
</feature>
<dbReference type="Proteomes" id="UP000505077">
    <property type="component" value="Unassembled WGS sequence"/>
</dbReference>
<proteinExistence type="predicted"/>
<feature type="domain" description="Flavodoxin-like" evidence="3">
    <location>
        <begin position="70"/>
        <end position="229"/>
    </location>
</feature>
<dbReference type="SUPFAM" id="SSF52218">
    <property type="entry name" value="Flavoproteins"/>
    <property type="match status" value="1"/>
</dbReference>
<dbReference type="Pfam" id="PF12682">
    <property type="entry name" value="Flavodoxin_4"/>
    <property type="match status" value="1"/>
</dbReference>
<dbReference type="PROSITE" id="PS00201">
    <property type="entry name" value="FLAVODOXIN"/>
    <property type="match status" value="1"/>
</dbReference>
<comment type="caution">
    <text evidence="4">The sequence shown here is derived from an EMBL/GenBank/DDBJ whole genome shotgun (WGS) entry which is preliminary data.</text>
</comment>
<accession>A0A6L2R7A4</accession>
<sequence length="229" mass="25102">MALQSVGELRTWTCPCCGWWIYGLVSRYSHIRRKSMKMAVLAIIAGILGLFSGFQPLVHAADSSTGGKKVLILYYSWSGNTRELAKQIQVQIGGDLIELETVKPYPTDYNQTVDQAKKELEAKYLPPLKTRVDNLASYDLIFLGSPNWWYTLSGPVRTFLSQNNLAGKTVAPFMTHGGGGFANSINDLKAFCPNATILEGLALSGGRAKNAQNDVKRWLNTLGIASGNL</sequence>
<dbReference type="EMBL" id="BLLL01000017">
    <property type="protein sequence ID" value="GFH63441.1"/>
    <property type="molecule type" value="Genomic_DNA"/>
</dbReference>
<evidence type="ECO:0000313" key="5">
    <source>
        <dbReference type="Proteomes" id="UP000505077"/>
    </source>
</evidence>
<organism evidence="4 5">
    <name type="scientific">Candidatus Desulfovibrio kirbyi</name>
    <dbReference type="NCBI Taxonomy" id="2696086"/>
    <lineage>
        <taxon>Bacteria</taxon>
        <taxon>Pseudomonadati</taxon>
        <taxon>Thermodesulfobacteriota</taxon>
        <taxon>Desulfovibrionia</taxon>
        <taxon>Desulfovibrionales</taxon>
        <taxon>Desulfovibrionaceae</taxon>
        <taxon>Desulfovibrio</taxon>
    </lineage>
</organism>
<dbReference type="PROSITE" id="PS50902">
    <property type="entry name" value="FLAVODOXIN_LIKE"/>
    <property type="match status" value="1"/>
</dbReference>
<comment type="cofactor">
    <cofactor evidence="1">
        <name>FMN</name>
        <dbReference type="ChEBI" id="CHEBI:58210"/>
    </cofactor>
</comment>
<reference evidence="4 5" key="1">
    <citation type="journal article" date="2020" name="ISME J.">
        <title>Parallel Reductive Genome Evolution in Desulfovibrio Ectosymbionts Independently Acquired by Trichonympha Protists in the Termite Gut.</title>
        <authorList>
            <person name="Takeuchi M."/>
            <person name="Kuwahara H."/>
            <person name="Murakami T."/>
            <person name="Takahashi K."/>
            <person name="Kajitani R."/>
            <person name="Toyoda A."/>
            <person name="Itoh T."/>
            <person name="Ohkuma M."/>
            <person name="Hongoh Y."/>
        </authorList>
    </citation>
    <scope>NUCLEOTIDE SEQUENCE [LARGE SCALE GENOMIC DNA]</scope>
    <source>
        <strain evidence="4">ZnDsv-02</strain>
    </source>
</reference>
<dbReference type="GO" id="GO:0009055">
    <property type="term" value="F:electron transfer activity"/>
    <property type="evidence" value="ECO:0007669"/>
    <property type="project" value="InterPro"/>
</dbReference>
<gene>
    <name evidence="4" type="ORF">ZNDK_1212</name>
</gene>
<dbReference type="InterPro" id="IPR029039">
    <property type="entry name" value="Flavoprotein-like_sf"/>
</dbReference>
<keyword evidence="2" id="KW-0812">Transmembrane</keyword>
<dbReference type="PANTHER" id="PTHR39201">
    <property type="entry name" value="EXPORTED PROTEIN-RELATED"/>
    <property type="match status" value="1"/>
</dbReference>
<dbReference type="AlphaFoldDB" id="A0A6L2R7A4"/>
<dbReference type="PANTHER" id="PTHR39201:SF1">
    <property type="entry name" value="FLAVODOXIN-LIKE DOMAIN-CONTAINING PROTEIN"/>
    <property type="match status" value="1"/>
</dbReference>
<evidence type="ECO:0000256" key="2">
    <source>
        <dbReference type="SAM" id="Phobius"/>
    </source>
</evidence>
<dbReference type="InterPro" id="IPR008254">
    <property type="entry name" value="Flavodoxin/NO_synth"/>
</dbReference>
<evidence type="ECO:0000256" key="1">
    <source>
        <dbReference type="ARBA" id="ARBA00001917"/>
    </source>
</evidence>
<dbReference type="GO" id="GO:0010181">
    <property type="term" value="F:FMN binding"/>
    <property type="evidence" value="ECO:0007669"/>
    <property type="project" value="InterPro"/>
</dbReference>
<keyword evidence="2" id="KW-0472">Membrane</keyword>